<dbReference type="InterPro" id="IPR036390">
    <property type="entry name" value="WH_DNA-bd_sf"/>
</dbReference>
<dbReference type="InterPro" id="IPR036388">
    <property type="entry name" value="WH-like_DNA-bd_sf"/>
</dbReference>
<evidence type="ECO:0000256" key="1">
    <source>
        <dbReference type="ARBA" id="ARBA00023015"/>
    </source>
</evidence>
<dbReference type="PROSITE" id="PS51118">
    <property type="entry name" value="HTH_HXLR"/>
    <property type="match status" value="1"/>
</dbReference>
<keyword evidence="1" id="KW-0805">Transcription regulation</keyword>
<evidence type="ECO:0000259" key="4">
    <source>
        <dbReference type="PROSITE" id="PS51118"/>
    </source>
</evidence>
<evidence type="ECO:0000313" key="6">
    <source>
        <dbReference type="Proteomes" id="UP001165044"/>
    </source>
</evidence>
<dbReference type="InterPro" id="IPR002577">
    <property type="entry name" value="HTH_HxlR"/>
</dbReference>
<gene>
    <name evidence="5" type="ORF">GETHED_08920</name>
</gene>
<keyword evidence="3" id="KW-0804">Transcription</keyword>
<organism evidence="5 6">
    <name type="scientific">Geothrix edaphica</name>
    <dbReference type="NCBI Taxonomy" id="2927976"/>
    <lineage>
        <taxon>Bacteria</taxon>
        <taxon>Pseudomonadati</taxon>
        <taxon>Acidobacteriota</taxon>
        <taxon>Holophagae</taxon>
        <taxon>Holophagales</taxon>
        <taxon>Holophagaceae</taxon>
        <taxon>Geothrix</taxon>
    </lineage>
</organism>
<evidence type="ECO:0000256" key="3">
    <source>
        <dbReference type="ARBA" id="ARBA00023163"/>
    </source>
</evidence>
<dbReference type="PANTHER" id="PTHR33204:SF39">
    <property type="entry name" value="TRANSCRIPTIONAL REGULATORY PROTEIN"/>
    <property type="match status" value="1"/>
</dbReference>
<keyword evidence="6" id="KW-1185">Reference proteome</keyword>
<evidence type="ECO:0000256" key="2">
    <source>
        <dbReference type="ARBA" id="ARBA00023125"/>
    </source>
</evidence>
<dbReference type="SUPFAM" id="SSF46785">
    <property type="entry name" value="Winged helix' DNA-binding domain"/>
    <property type="match status" value="1"/>
</dbReference>
<dbReference type="RefSeq" id="WP_285606859.1">
    <property type="nucleotide sequence ID" value="NZ_BSDC01000001.1"/>
</dbReference>
<dbReference type="Pfam" id="PF01638">
    <property type="entry name" value="HxlR"/>
    <property type="match status" value="1"/>
</dbReference>
<proteinExistence type="predicted"/>
<sequence>MVSHATRKACALAPNVLSAQCPTRQALDLIADKWTTLLIYLLSKGKQRYGDLHRQVGGISQKMLTQTLRKLERDGLVTRHVYPEVPPRTEYELTKLGHTLIGPLGALCEWAGTHLSELEQARKRYDHLQKKPSLSA</sequence>
<reference evidence="5" key="1">
    <citation type="journal article" date="2023" name="Antonie Van Leeuwenhoek">
        <title>Mesoterricola silvestris gen. nov., sp. nov., Mesoterricola sediminis sp. nov., Geothrix oryzae sp. nov., Geothrix edaphica sp. nov., Geothrix rubra sp. nov., and Geothrix limicola sp. nov., six novel members of Acidobacteriota isolated from soils.</title>
        <authorList>
            <person name="Itoh H."/>
            <person name="Sugisawa Y."/>
            <person name="Mise K."/>
            <person name="Xu Z."/>
            <person name="Kuniyasu M."/>
            <person name="Ushijima N."/>
            <person name="Kawano K."/>
            <person name="Kobayashi E."/>
            <person name="Shiratori Y."/>
            <person name="Masuda Y."/>
            <person name="Senoo K."/>
        </authorList>
    </citation>
    <scope>NUCLEOTIDE SEQUENCE</scope>
    <source>
        <strain evidence="5">Red802</strain>
    </source>
</reference>
<name>A0ABQ5PVZ3_9BACT</name>
<dbReference type="Proteomes" id="UP001165044">
    <property type="component" value="Unassembled WGS sequence"/>
</dbReference>
<dbReference type="PANTHER" id="PTHR33204">
    <property type="entry name" value="TRANSCRIPTIONAL REGULATOR, MARR FAMILY"/>
    <property type="match status" value="1"/>
</dbReference>
<evidence type="ECO:0000313" key="5">
    <source>
        <dbReference type="EMBL" id="GLH66528.1"/>
    </source>
</evidence>
<comment type="caution">
    <text evidence="5">The sequence shown here is derived from an EMBL/GenBank/DDBJ whole genome shotgun (WGS) entry which is preliminary data.</text>
</comment>
<protein>
    <submittedName>
        <fullName evidence="5">Transcriptional regulator</fullName>
    </submittedName>
</protein>
<feature type="domain" description="HTH hxlR-type" evidence="4">
    <location>
        <begin position="21"/>
        <end position="119"/>
    </location>
</feature>
<dbReference type="EMBL" id="BSDC01000001">
    <property type="protein sequence ID" value="GLH66528.1"/>
    <property type="molecule type" value="Genomic_DNA"/>
</dbReference>
<keyword evidence="2" id="KW-0238">DNA-binding</keyword>
<accession>A0ABQ5PVZ3</accession>
<dbReference type="Gene3D" id="1.10.10.10">
    <property type="entry name" value="Winged helix-like DNA-binding domain superfamily/Winged helix DNA-binding domain"/>
    <property type="match status" value="1"/>
</dbReference>